<dbReference type="RefSeq" id="WP_089291818.1">
    <property type="nucleotide sequence ID" value="NZ_BOMU01000006.1"/>
</dbReference>
<name>A0A238V140_9ACTN</name>
<dbReference type="EMBL" id="FZNR01000001">
    <property type="protein sequence ID" value="SNR27891.1"/>
    <property type="molecule type" value="Genomic_DNA"/>
</dbReference>
<dbReference type="PANTHER" id="PTHR35400">
    <property type="entry name" value="SLR1083 PROTEIN"/>
    <property type="match status" value="1"/>
</dbReference>
<dbReference type="OrthoDB" id="9799703at2"/>
<keyword evidence="2" id="KW-0255">Endonuclease</keyword>
<dbReference type="InterPro" id="IPR011335">
    <property type="entry name" value="Restrct_endonuc-II-like"/>
</dbReference>
<evidence type="ECO:0000313" key="2">
    <source>
        <dbReference type="EMBL" id="SNR27891.1"/>
    </source>
</evidence>
<dbReference type="InterPro" id="IPR008538">
    <property type="entry name" value="Uma2"/>
</dbReference>
<reference evidence="2 3" key="1">
    <citation type="submission" date="2017-06" db="EMBL/GenBank/DDBJ databases">
        <authorList>
            <person name="Kim H.J."/>
            <person name="Triplett B.A."/>
        </authorList>
    </citation>
    <scope>NUCLEOTIDE SEQUENCE [LARGE SCALE GENOMIC DNA]</scope>
    <source>
        <strain evidence="2 3">DSM 43151</strain>
    </source>
</reference>
<dbReference type="AlphaFoldDB" id="A0A238V140"/>
<dbReference type="CDD" id="cd06260">
    <property type="entry name" value="DUF820-like"/>
    <property type="match status" value="1"/>
</dbReference>
<gene>
    <name evidence="2" type="ORF">SAMN06264365_101474</name>
</gene>
<accession>A0A238V140</accession>
<evidence type="ECO:0000259" key="1">
    <source>
        <dbReference type="Pfam" id="PF05685"/>
    </source>
</evidence>
<dbReference type="Gene3D" id="3.90.1570.10">
    <property type="entry name" value="tt1808, chain A"/>
    <property type="match status" value="1"/>
</dbReference>
<feature type="domain" description="Putative restriction endonuclease" evidence="1">
    <location>
        <begin position="23"/>
        <end position="164"/>
    </location>
</feature>
<organism evidence="2 3">
    <name type="scientific">Actinoplanes regularis</name>
    <dbReference type="NCBI Taxonomy" id="52697"/>
    <lineage>
        <taxon>Bacteria</taxon>
        <taxon>Bacillati</taxon>
        <taxon>Actinomycetota</taxon>
        <taxon>Actinomycetes</taxon>
        <taxon>Micromonosporales</taxon>
        <taxon>Micromonosporaceae</taxon>
        <taxon>Actinoplanes</taxon>
    </lineage>
</organism>
<dbReference type="InterPro" id="IPR012296">
    <property type="entry name" value="Nuclease_put_TT1808"/>
</dbReference>
<sequence>MTAALDRFGDLHVNRSDWTVDDLVSLPSDLWYELIDGRLILPSAVPFHQLLGVELVLALRPGCPTGYTPVPGLSLQVDRFSEPRPDVVVVAKSEYKRSPVPVDKALLVVEIISPESRFRDMDSKTKIYAAAGLNHYWVIDPDFKHGLELTEFRIGSNGEYEQVASTSGIFETDLPYPVKIDLPVLTALRDEDLAAWEER</sequence>
<evidence type="ECO:0000313" key="3">
    <source>
        <dbReference type="Proteomes" id="UP000198415"/>
    </source>
</evidence>
<keyword evidence="2" id="KW-0540">Nuclease</keyword>
<proteinExistence type="predicted"/>
<dbReference type="GO" id="GO:0004519">
    <property type="term" value="F:endonuclease activity"/>
    <property type="evidence" value="ECO:0007669"/>
    <property type="project" value="UniProtKB-KW"/>
</dbReference>
<dbReference type="Proteomes" id="UP000198415">
    <property type="component" value="Unassembled WGS sequence"/>
</dbReference>
<keyword evidence="2" id="KW-0378">Hydrolase</keyword>
<dbReference type="Pfam" id="PF05685">
    <property type="entry name" value="Uma2"/>
    <property type="match status" value="1"/>
</dbReference>
<dbReference type="SUPFAM" id="SSF52980">
    <property type="entry name" value="Restriction endonuclease-like"/>
    <property type="match status" value="1"/>
</dbReference>
<dbReference type="PANTHER" id="PTHR35400:SF3">
    <property type="entry name" value="SLL1072 PROTEIN"/>
    <property type="match status" value="1"/>
</dbReference>
<keyword evidence="3" id="KW-1185">Reference proteome</keyword>
<protein>
    <submittedName>
        <fullName evidence="2">Endonuclease, Uma2 family (Restriction endonuclease fold)</fullName>
    </submittedName>
</protein>